<sequence length="211" mass="23197">MRPPIRLLAAFPIVIFILMVSCAPNTKIIGSWKSPELGTKTFKDIFILGLSDNFINRKTFEEDMAIILKEKGVKSTASVDAIGPGTAIQQKNAEHIEEIIKKGSSDAIMTMGLIDQTSETRYVQGSAYPMAGYGFRGYYGYYGGMAYTPGYYATDKSYFVEIKLFDLSTGTMVWSAQSETVNPSNLESAAMTFSRVVVDRMIKDGVIAGTK</sequence>
<name>A0ABS9BVS2_9BACT</name>
<gene>
    <name evidence="1" type="ORF">L0U89_11655</name>
</gene>
<reference evidence="1 2" key="1">
    <citation type="submission" date="2022-01" db="EMBL/GenBank/DDBJ databases">
        <title>Mariniradius saccharolyticus sp. nov., isolated from sediment of a river.</title>
        <authorList>
            <person name="Liu H."/>
        </authorList>
    </citation>
    <scope>NUCLEOTIDE SEQUENCE [LARGE SCALE GENOMIC DNA]</scope>
    <source>
        <strain evidence="1 2">RY-2</strain>
    </source>
</reference>
<dbReference type="Proteomes" id="UP001201449">
    <property type="component" value="Unassembled WGS sequence"/>
</dbReference>
<proteinExistence type="predicted"/>
<dbReference type="EMBL" id="JAKEVZ010000008">
    <property type="protein sequence ID" value="MCF1751726.1"/>
    <property type="molecule type" value="Genomic_DNA"/>
</dbReference>
<organism evidence="1 2">
    <name type="scientific">Mariniradius sediminis</name>
    <dbReference type="NCBI Taxonomy" id="2909237"/>
    <lineage>
        <taxon>Bacteria</taxon>
        <taxon>Pseudomonadati</taxon>
        <taxon>Bacteroidota</taxon>
        <taxon>Cytophagia</taxon>
        <taxon>Cytophagales</taxon>
        <taxon>Cyclobacteriaceae</taxon>
        <taxon>Mariniradius</taxon>
    </lineage>
</organism>
<keyword evidence="2" id="KW-1185">Reference proteome</keyword>
<protein>
    <recommendedName>
        <fullName evidence="3">DUF4136 domain-containing protein</fullName>
    </recommendedName>
</protein>
<accession>A0ABS9BVS2</accession>
<comment type="caution">
    <text evidence="1">The sequence shown here is derived from an EMBL/GenBank/DDBJ whole genome shotgun (WGS) entry which is preliminary data.</text>
</comment>
<evidence type="ECO:0000313" key="1">
    <source>
        <dbReference type="EMBL" id="MCF1751726.1"/>
    </source>
</evidence>
<dbReference type="PROSITE" id="PS51257">
    <property type="entry name" value="PROKAR_LIPOPROTEIN"/>
    <property type="match status" value="1"/>
</dbReference>
<evidence type="ECO:0000313" key="2">
    <source>
        <dbReference type="Proteomes" id="UP001201449"/>
    </source>
</evidence>
<evidence type="ECO:0008006" key="3">
    <source>
        <dbReference type="Google" id="ProtNLM"/>
    </source>
</evidence>
<dbReference type="Gene3D" id="3.30.160.670">
    <property type="match status" value="1"/>
</dbReference>
<dbReference type="RefSeq" id="WP_157198605.1">
    <property type="nucleotide sequence ID" value="NZ_JAKEVZ010000008.1"/>
</dbReference>